<evidence type="ECO:0000256" key="1">
    <source>
        <dbReference type="SAM" id="MobiDB-lite"/>
    </source>
</evidence>
<dbReference type="PANTHER" id="PTHR40053">
    <property type="entry name" value="SPORULATION-CONTROL PROTEIN SPO0M"/>
    <property type="match status" value="1"/>
</dbReference>
<evidence type="ECO:0000313" key="3">
    <source>
        <dbReference type="Proteomes" id="UP000617402"/>
    </source>
</evidence>
<evidence type="ECO:0000313" key="2">
    <source>
        <dbReference type="EMBL" id="MBC9783953.1"/>
    </source>
</evidence>
<dbReference type="PANTHER" id="PTHR40053:SF1">
    <property type="entry name" value="SPORULATION-CONTROL PROTEIN SPO0M"/>
    <property type="match status" value="1"/>
</dbReference>
<dbReference type="RefSeq" id="WP_188039075.1">
    <property type="nucleotide sequence ID" value="NZ_JACVHF010000003.1"/>
</dbReference>
<feature type="compositionally biased region" description="Gly residues" evidence="1">
    <location>
        <begin position="325"/>
        <end position="341"/>
    </location>
</feature>
<dbReference type="Proteomes" id="UP000617402">
    <property type="component" value="Unassembled WGS sequence"/>
</dbReference>
<dbReference type="InterPro" id="IPR009776">
    <property type="entry name" value="Spore_0_M"/>
</dbReference>
<comment type="caution">
    <text evidence="2">The sequence shown here is derived from an EMBL/GenBank/DDBJ whole genome shotgun (WGS) entry which is preliminary data.</text>
</comment>
<protein>
    <submittedName>
        <fullName evidence="2">Sporulation protein</fullName>
    </submittedName>
</protein>
<sequence>MLKKLMATIGFGAAKVNLVLNGADFRIGDNVNGVVRIQPGSIDQTIKNITIHFMMEFRKEDQTYVHKVDLLKLPGLNIRAGEGLIEIPLQYRIPWHIPITRHGIHYYFTTELDIDMALDPSDKDYVRIYPDGAMETVMRSFEMIGFREKYASGELDQHGQEFEYIPTGFLAGQVEEVEVHYRHEPAGLRLYMEIDKRLRGISGFLASRLDLNEKKSSLFMPYENIAQCTGEQISATATLLQNYLQQELSVVGIQGGFGSSRGVIDNHGFHSHGYGYGHQNRGHGMGGAMAGATAGFVGGMLLEEAVDEALEGIMNEEGIDNDEGTGAGGDGFFDGFGGDDE</sequence>
<organism evidence="2 3">
    <name type="scientific">Heliobacterium chlorum</name>
    <dbReference type="NCBI Taxonomy" id="2698"/>
    <lineage>
        <taxon>Bacteria</taxon>
        <taxon>Bacillati</taxon>
        <taxon>Bacillota</taxon>
        <taxon>Clostridia</taxon>
        <taxon>Eubacteriales</taxon>
        <taxon>Heliobacteriaceae</taxon>
        <taxon>Heliobacterium</taxon>
    </lineage>
</organism>
<name>A0ABR7T1R8_HELCL</name>
<gene>
    <name evidence="2" type="ORF">H1S01_05440</name>
</gene>
<feature type="region of interest" description="Disordered" evidence="1">
    <location>
        <begin position="317"/>
        <end position="341"/>
    </location>
</feature>
<dbReference type="Pfam" id="PF07070">
    <property type="entry name" value="Spo0M"/>
    <property type="match status" value="1"/>
</dbReference>
<keyword evidence="3" id="KW-1185">Reference proteome</keyword>
<reference evidence="2 3" key="1">
    <citation type="submission" date="2020-07" db="EMBL/GenBank/DDBJ databases">
        <title>Draft whole-genome sequence of Heliobacterium chlorum DSM 3682, type strain.</title>
        <authorList>
            <person name="Kyndt J.A."/>
            <person name="Meyer T.E."/>
            <person name="Imhoff J.F."/>
        </authorList>
    </citation>
    <scope>NUCLEOTIDE SEQUENCE [LARGE SCALE GENOMIC DNA]</scope>
    <source>
        <strain evidence="2 3">DSM 3682</strain>
    </source>
</reference>
<proteinExistence type="predicted"/>
<dbReference type="EMBL" id="JACVHF010000003">
    <property type="protein sequence ID" value="MBC9783953.1"/>
    <property type="molecule type" value="Genomic_DNA"/>
</dbReference>
<accession>A0ABR7T1R8</accession>